<keyword evidence="3 5" id="KW-1133">Transmembrane helix</keyword>
<feature type="transmembrane region" description="Helical" evidence="5">
    <location>
        <begin position="31"/>
        <end position="54"/>
    </location>
</feature>
<evidence type="ECO:0000256" key="4">
    <source>
        <dbReference type="ARBA" id="ARBA00023136"/>
    </source>
</evidence>
<reference evidence="7" key="2">
    <citation type="submission" date="2021-12" db="EMBL/GenBank/DDBJ databases">
        <authorList>
            <person name="Veyrier F.J."/>
        </authorList>
    </citation>
    <scope>NUCLEOTIDE SEQUENCE</scope>
    <source>
        <strain evidence="7">1258/02</strain>
    </source>
</reference>
<dbReference type="Pfam" id="PF02674">
    <property type="entry name" value="Colicin_V"/>
    <property type="match status" value="1"/>
</dbReference>
<evidence type="ECO:0000313" key="8">
    <source>
        <dbReference type="Proteomes" id="UP000294721"/>
    </source>
</evidence>
<evidence type="ECO:0000256" key="3">
    <source>
        <dbReference type="ARBA" id="ARBA00022989"/>
    </source>
</evidence>
<comment type="subcellular location">
    <subcellularLocation>
        <location evidence="1">Membrane</location>
        <topology evidence="1">Multi-pass membrane protein</topology>
    </subcellularLocation>
</comment>
<gene>
    <name evidence="6" type="ORF">EV680_10570</name>
    <name evidence="7" type="ORF">LVJ78_07035</name>
</gene>
<feature type="transmembrane region" description="Helical" evidence="5">
    <location>
        <begin position="101"/>
        <end position="124"/>
    </location>
</feature>
<accession>A0AAE9GZT4</accession>
<dbReference type="Proteomes" id="UP000829756">
    <property type="component" value="Chromosome"/>
</dbReference>
<evidence type="ECO:0000256" key="5">
    <source>
        <dbReference type="SAM" id="Phobius"/>
    </source>
</evidence>
<evidence type="ECO:0000313" key="7">
    <source>
        <dbReference type="EMBL" id="UOO78474.1"/>
    </source>
</evidence>
<keyword evidence="4 5" id="KW-0472">Membrane</keyword>
<keyword evidence="2 5" id="KW-0812">Transmembrane</keyword>
<dbReference type="Proteomes" id="UP000294721">
    <property type="component" value="Unassembled WGS sequence"/>
</dbReference>
<dbReference type="PANTHER" id="PTHR36926">
    <property type="entry name" value="COLICIN V PRODUCTION PROTEIN"/>
    <property type="match status" value="1"/>
</dbReference>
<dbReference type="KEGG" id="usu:LVJ78_07035"/>
<dbReference type="GO" id="GO:0016020">
    <property type="term" value="C:membrane"/>
    <property type="evidence" value="ECO:0007669"/>
    <property type="project" value="UniProtKB-SubCell"/>
</dbReference>
<dbReference type="PANTHER" id="PTHR36926:SF1">
    <property type="entry name" value="COLICIN V PRODUCTION PROTEIN"/>
    <property type="match status" value="1"/>
</dbReference>
<evidence type="ECO:0000313" key="6">
    <source>
        <dbReference type="EMBL" id="TCP07948.1"/>
    </source>
</evidence>
<dbReference type="EMBL" id="CP091507">
    <property type="protein sequence ID" value="UOO78474.1"/>
    <property type="molecule type" value="Genomic_DNA"/>
</dbReference>
<organism evidence="7 9">
    <name type="scientific">Uruburuella suis</name>
    <dbReference type="NCBI Taxonomy" id="252130"/>
    <lineage>
        <taxon>Bacteria</taxon>
        <taxon>Pseudomonadati</taxon>
        <taxon>Pseudomonadota</taxon>
        <taxon>Betaproteobacteria</taxon>
        <taxon>Neisseriales</taxon>
        <taxon>Neisseriaceae</taxon>
        <taxon>Uruburuella</taxon>
    </lineage>
</organism>
<dbReference type="GO" id="GO:0009403">
    <property type="term" value="P:toxin biosynthetic process"/>
    <property type="evidence" value="ECO:0007669"/>
    <property type="project" value="InterPro"/>
</dbReference>
<dbReference type="AlphaFoldDB" id="A0AAE9GZT4"/>
<reference evidence="6 8" key="1">
    <citation type="submission" date="2019-03" db="EMBL/GenBank/DDBJ databases">
        <title>Genomic Encyclopedia of Type Strains, Phase IV (KMG-IV): sequencing the most valuable type-strain genomes for metagenomic binning, comparative biology and taxonomic classification.</title>
        <authorList>
            <person name="Goeker M."/>
        </authorList>
    </citation>
    <scope>NUCLEOTIDE SEQUENCE [LARGE SCALE GENOMIC DNA]</scope>
    <source>
        <strain evidence="6 8">DSM 17474</strain>
    </source>
</reference>
<dbReference type="RefSeq" id="WP_132953075.1">
    <property type="nucleotide sequence ID" value="NZ_CP091507.1"/>
</dbReference>
<evidence type="ECO:0000256" key="1">
    <source>
        <dbReference type="ARBA" id="ARBA00004141"/>
    </source>
</evidence>
<reference evidence="7" key="3">
    <citation type="journal article" date="2022" name="Res Sq">
        <title>Evolution of multicellular longitudinally dividing oral cavity symbionts (Neisseriaceae).</title>
        <authorList>
            <person name="Nyongesa S."/>
            <person name="Weber P."/>
            <person name="Bernet E."/>
            <person name="Pullido F."/>
            <person name="Nieckarz M."/>
            <person name="Delaby M."/>
            <person name="Nieves C."/>
            <person name="Viehboeck T."/>
            <person name="Krause N."/>
            <person name="Rivera-Millot A."/>
            <person name="Nakamura A."/>
            <person name="Vischer N."/>
            <person name="VanNieuwenhze M."/>
            <person name="Brun Y."/>
            <person name="Cava F."/>
            <person name="Bulgheresi S."/>
            <person name="Veyrier F."/>
        </authorList>
    </citation>
    <scope>NUCLEOTIDE SEQUENCE</scope>
    <source>
        <strain evidence="7">1258/02</strain>
    </source>
</reference>
<protein>
    <submittedName>
        <fullName evidence="7">CvpA family protein</fullName>
    </submittedName>
    <submittedName>
        <fullName evidence="6">Membrane protein required for colicin V production</fullName>
    </submittedName>
</protein>
<keyword evidence="8" id="KW-1185">Reference proteome</keyword>
<dbReference type="InterPro" id="IPR003825">
    <property type="entry name" value="Colicin-V_CvpA"/>
</dbReference>
<name>A0AAE9GZT4_9NEIS</name>
<sequence length="165" mass="17490">MAIFDIVALGIIVVCILISMMRGVIAEVASLVIWVVAFLVAKMFAAPFAAVALTSVQPPQFAVAVGFILLFVAAWLVQHFLRSLLTSAVSAIGLGGVNRLLGAVFGAAKGVLIITLAVLVCSFTDLPQTPDWRKSFSAVYFEALAQLAVPYLPPVVADQVQYPTL</sequence>
<feature type="transmembrane region" description="Helical" evidence="5">
    <location>
        <begin position="61"/>
        <end position="81"/>
    </location>
</feature>
<evidence type="ECO:0000313" key="9">
    <source>
        <dbReference type="Proteomes" id="UP000829756"/>
    </source>
</evidence>
<proteinExistence type="predicted"/>
<evidence type="ECO:0000256" key="2">
    <source>
        <dbReference type="ARBA" id="ARBA00022692"/>
    </source>
</evidence>
<dbReference type="EMBL" id="SLXE01000005">
    <property type="protein sequence ID" value="TCP07948.1"/>
    <property type="molecule type" value="Genomic_DNA"/>
</dbReference>
<dbReference type="InterPro" id="IPR052719">
    <property type="entry name" value="CvpA-like"/>
</dbReference>
<feature type="transmembrane region" description="Helical" evidence="5">
    <location>
        <begin position="7"/>
        <end position="25"/>
    </location>
</feature>